<dbReference type="STRING" id="866536.Belba_0803"/>
<accession>I3Z2I3</accession>
<dbReference type="Proteomes" id="UP000006050">
    <property type="component" value="Chromosome"/>
</dbReference>
<evidence type="ECO:0000313" key="1">
    <source>
        <dbReference type="EMBL" id="AFL83451.1"/>
    </source>
</evidence>
<sequence>MFITKSFMFIIKSRKNKKDCAGIFKILSLAFSHLLNYLIKLNFIKYEKVIFNFNDYVNVHIYRPFICSRCRGW</sequence>
<dbReference type="KEGG" id="bbd:Belba_0803"/>
<dbReference type="AlphaFoldDB" id="I3Z2I3"/>
<gene>
    <name evidence="1" type="ordered locus">Belba_0803</name>
</gene>
<name>I3Z2I3_BELBD</name>
<reference evidence="2" key="1">
    <citation type="submission" date="2012-06" db="EMBL/GenBank/DDBJ databases">
        <title>The complete genome of Belliella baltica DSM 15883.</title>
        <authorList>
            <person name="Lucas S."/>
            <person name="Copeland A."/>
            <person name="Lapidus A."/>
            <person name="Goodwin L."/>
            <person name="Pitluck S."/>
            <person name="Peters L."/>
            <person name="Mikhailova N."/>
            <person name="Davenport K."/>
            <person name="Kyrpides N."/>
            <person name="Mavromatis K."/>
            <person name="Pagani I."/>
            <person name="Ivanova N."/>
            <person name="Ovchinnikova G."/>
            <person name="Zeytun A."/>
            <person name="Detter J.C."/>
            <person name="Han C."/>
            <person name="Land M."/>
            <person name="Hauser L."/>
            <person name="Markowitz V."/>
            <person name="Cheng J.-F."/>
            <person name="Hugenholtz P."/>
            <person name="Woyke T."/>
            <person name="Wu D."/>
            <person name="Tindall B."/>
            <person name="Pomrenke H."/>
            <person name="Brambilla E."/>
            <person name="Klenk H.-P."/>
            <person name="Eisen J.A."/>
        </authorList>
    </citation>
    <scope>NUCLEOTIDE SEQUENCE [LARGE SCALE GENOMIC DNA]</scope>
    <source>
        <strain evidence="2">DSM 15883 / CIP 108006 / LMG 21964 / BA134</strain>
    </source>
</reference>
<protein>
    <submittedName>
        <fullName evidence="1">Uncharacterized protein</fullName>
    </submittedName>
</protein>
<proteinExistence type="predicted"/>
<dbReference type="HOGENOM" id="CLU_2697143_0_0_10"/>
<dbReference type="EMBL" id="CP003281">
    <property type="protein sequence ID" value="AFL83451.1"/>
    <property type="molecule type" value="Genomic_DNA"/>
</dbReference>
<evidence type="ECO:0000313" key="2">
    <source>
        <dbReference type="Proteomes" id="UP000006050"/>
    </source>
</evidence>
<organism evidence="1 2">
    <name type="scientific">Belliella baltica (strain DSM 15883 / CIP 108006 / LMG 21964 / BA134)</name>
    <dbReference type="NCBI Taxonomy" id="866536"/>
    <lineage>
        <taxon>Bacteria</taxon>
        <taxon>Pseudomonadati</taxon>
        <taxon>Bacteroidota</taxon>
        <taxon>Cytophagia</taxon>
        <taxon>Cytophagales</taxon>
        <taxon>Cyclobacteriaceae</taxon>
        <taxon>Belliella</taxon>
    </lineage>
</organism>
<keyword evidence="2" id="KW-1185">Reference proteome</keyword>